<reference evidence="1" key="2">
    <citation type="submission" date="2020-09" db="EMBL/GenBank/DDBJ databases">
        <authorList>
            <person name="Sun Q."/>
            <person name="Zhou Y."/>
        </authorList>
    </citation>
    <scope>NUCLEOTIDE SEQUENCE</scope>
    <source>
        <strain evidence="1">CGMCC 1.12924</strain>
    </source>
</reference>
<proteinExistence type="predicted"/>
<organism evidence="1 2">
    <name type="scientific">Planktosalinus lacus</name>
    <dbReference type="NCBI Taxonomy" id="1526573"/>
    <lineage>
        <taxon>Bacteria</taxon>
        <taxon>Pseudomonadati</taxon>
        <taxon>Bacteroidota</taxon>
        <taxon>Flavobacteriia</taxon>
        <taxon>Flavobacteriales</taxon>
        <taxon>Flavobacteriaceae</taxon>
        <taxon>Planktosalinus</taxon>
    </lineage>
</organism>
<sequence>MKTIFEVTPTEKDLDISTYKYQLELTKKLDDLNSDFNQNTLNEIILWKVNRYAIFRKKTIDLLNKVNPEDDVINHTLTKDILLNLLDKNQKGVRLAMASTILRFKNPKVYQILDQRVYRFINGKELKYSLNDINSQIEIYLEYLAKLREVCEKHHIKFEEADRILYKMDKEYNSDLKLQY</sequence>
<protein>
    <submittedName>
        <fullName evidence="1">Uncharacterized protein</fullName>
    </submittedName>
</protein>
<keyword evidence="2" id="KW-1185">Reference proteome</keyword>
<evidence type="ECO:0000313" key="1">
    <source>
        <dbReference type="EMBL" id="GGD99617.1"/>
    </source>
</evidence>
<accession>A0A8J2VC25</accession>
<dbReference type="Proteomes" id="UP000652231">
    <property type="component" value="Unassembled WGS sequence"/>
</dbReference>
<comment type="caution">
    <text evidence="1">The sequence shown here is derived from an EMBL/GenBank/DDBJ whole genome shotgun (WGS) entry which is preliminary data.</text>
</comment>
<dbReference type="RefSeq" id="WP_188442846.1">
    <property type="nucleotide sequence ID" value="NZ_BMGK01000011.1"/>
</dbReference>
<evidence type="ECO:0000313" key="2">
    <source>
        <dbReference type="Proteomes" id="UP000652231"/>
    </source>
</evidence>
<dbReference type="AlphaFoldDB" id="A0A8J2VC25"/>
<dbReference type="EMBL" id="BMGK01000011">
    <property type="protein sequence ID" value="GGD99617.1"/>
    <property type="molecule type" value="Genomic_DNA"/>
</dbReference>
<gene>
    <name evidence="1" type="ORF">GCM10011312_23870</name>
</gene>
<name>A0A8J2VC25_9FLAO</name>
<reference evidence="1" key="1">
    <citation type="journal article" date="2014" name="Int. J. Syst. Evol. Microbiol.">
        <title>Complete genome sequence of Corynebacterium casei LMG S-19264T (=DSM 44701T), isolated from a smear-ripened cheese.</title>
        <authorList>
            <consortium name="US DOE Joint Genome Institute (JGI-PGF)"/>
            <person name="Walter F."/>
            <person name="Albersmeier A."/>
            <person name="Kalinowski J."/>
            <person name="Ruckert C."/>
        </authorList>
    </citation>
    <scope>NUCLEOTIDE SEQUENCE</scope>
    <source>
        <strain evidence="1">CGMCC 1.12924</strain>
    </source>
</reference>